<name>A0ABS8RUF7_DATST</name>
<dbReference type="Proteomes" id="UP000823775">
    <property type="component" value="Unassembled WGS sequence"/>
</dbReference>
<keyword evidence="3" id="KW-1185">Reference proteome</keyword>
<organism evidence="2 3">
    <name type="scientific">Datura stramonium</name>
    <name type="common">Jimsonweed</name>
    <name type="synonym">Common thornapple</name>
    <dbReference type="NCBI Taxonomy" id="4076"/>
    <lineage>
        <taxon>Eukaryota</taxon>
        <taxon>Viridiplantae</taxon>
        <taxon>Streptophyta</taxon>
        <taxon>Embryophyta</taxon>
        <taxon>Tracheophyta</taxon>
        <taxon>Spermatophyta</taxon>
        <taxon>Magnoliopsida</taxon>
        <taxon>eudicotyledons</taxon>
        <taxon>Gunneridae</taxon>
        <taxon>Pentapetalae</taxon>
        <taxon>asterids</taxon>
        <taxon>lamiids</taxon>
        <taxon>Solanales</taxon>
        <taxon>Solanaceae</taxon>
        <taxon>Solanoideae</taxon>
        <taxon>Datureae</taxon>
        <taxon>Datura</taxon>
    </lineage>
</organism>
<feature type="compositionally biased region" description="Basic and acidic residues" evidence="1">
    <location>
        <begin position="1"/>
        <end position="11"/>
    </location>
</feature>
<accession>A0ABS8RUF7</accession>
<reference evidence="2 3" key="1">
    <citation type="journal article" date="2021" name="BMC Genomics">
        <title>Datura genome reveals duplications of psychoactive alkaloid biosynthetic genes and high mutation rate following tissue culture.</title>
        <authorList>
            <person name="Rajewski A."/>
            <person name="Carter-House D."/>
            <person name="Stajich J."/>
            <person name="Litt A."/>
        </authorList>
    </citation>
    <scope>NUCLEOTIDE SEQUENCE [LARGE SCALE GENOMIC DNA]</scope>
    <source>
        <strain evidence="2">AR-01</strain>
    </source>
</reference>
<evidence type="ECO:0000313" key="2">
    <source>
        <dbReference type="EMBL" id="MCD7450323.1"/>
    </source>
</evidence>
<protein>
    <submittedName>
        <fullName evidence="2">Uncharacterized protein</fullName>
    </submittedName>
</protein>
<dbReference type="EMBL" id="JACEIK010000126">
    <property type="protein sequence ID" value="MCD7450323.1"/>
    <property type="molecule type" value="Genomic_DNA"/>
</dbReference>
<evidence type="ECO:0000256" key="1">
    <source>
        <dbReference type="SAM" id="MobiDB-lite"/>
    </source>
</evidence>
<proteinExistence type="predicted"/>
<comment type="caution">
    <text evidence="2">The sequence shown here is derived from an EMBL/GenBank/DDBJ whole genome shotgun (WGS) entry which is preliminary data.</text>
</comment>
<feature type="compositionally biased region" description="Acidic residues" evidence="1">
    <location>
        <begin position="45"/>
        <end position="73"/>
    </location>
</feature>
<feature type="region of interest" description="Disordered" evidence="1">
    <location>
        <begin position="1"/>
        <end position="73"/>
    </location>
</feature>
<gene>
    <name evidence="2" type="ORF">HAX54_005302</name>
</gene>
<sequence>MEMKYFEERSLRPTPIDENSYGNQVNSEDEHSEYDSDYGEKQESDSEEDLDEEFEECDSSDEEALIDAFADSE</sequence>
<evidence type="ECO:0000313" key="3">
    <source>
        <dbReference type="Proteomes" id="UP000823775"/>
    </source>
</evidence>